<keyword evidence="7" id="KW-0812">Transmembrane</keyword>
<gene>
    <name evidence="9" type="ORF">CONPUDRAFT_67760</name>
</gene>
<name>R7SGW8_CONPW</name>
<dbReference type="EMBL" id="JH711593">
    <property type="protein sequence ID" value="EIW74294.1"/>
    <property type="molecule type" value="Genomic_DNA"/>
</dbReference>
<dbReference type="AlphaFoldDB" id="R7SGW8"/>
<organism evidence="9 10">
    <name type="scientific">Coniophora puteana (strain RWD-64-598)</name>
    <name type="common">Brown rot fungus</name>
    <dbReference type="NCBI Taxonomy" id="741705"/>
    <lineage>
        <taxon>Eukaryota</taxon>
        <taxon>Fungi</taxon>
        <taxon>Dikarya</taxon>
        <taxon>Basidiomycota</taxon>
        <taxon>Agaricomycotina</taxon>
        <taxon>Agaricomycetes</taxon>
        <taxon>Agaricomycetidae</taxon>
        <taxon>Boletales</taxon>
        <taxon>Coniophorineae</taxon>
        <taxon>Coniophoraceae</taxon>
        <taxon>Coniophora</taxon>
    </lineage>
</organism>
<keyword evidence="2" id="KW-0805">Transcription regulation</keyword>
<evidence type="ECO:0000256" key="7">
    <source>
        <dbReference type="SAM" id="Phobius"/>
    </source>
</evidence>
<dbReference type="Pfam" id="PF04082">
    <property type="entry name" value="Fungal_trans"/>
    <property type="match status" value="1"/>
</dbReference>
<evidence type="ECO:0000313" key="9">
    <source>
        <dbReference type="EMBL" id="EIW74294.1"/>
    </source>
</evidence>
<keyword evidence="10" id="KW-1185">Reference proteome</keyword>
<feature type="region of interest" description="Disordered" evidence="6">
    <location>
        <begin position="94"/>
        <end position="144"/>
    </location>
</feature>
<evidence type="ECO:0000256" key="5">
    <source>
        <dbReference type="ARBA" id="ARBA00023242"/>
    </source>
</evidence>
<feature type="compositionally biased region" description="Acidic residues" evidence="6">
    <location>
        <begin position="123"/>
        <end position="134"/>
    </location>
</feature>
<evidence type="ECO:0000256" key="6">
    <source>
        <dbReference type="SAM" id="MobiDB-lite"/>
    </source>
</evidence>
<comment type="subcellular location">
    <subcellularLocation>
        <location evidence="1">Nucleus</location>
    </subcellularLocation>
</comment>
<dbReference type="GO" id="GO:0008270">
    <property type="term" value="F:zinc ion binding"/>
    <property type="evidence" value="ECO:0007669"/>
    <property type="project" value="InterPro"/>
</dbReference>
<feature type="transmembrane region" description="Helical" evidence="7">
    <location>
        <begin position="733"/>
        <end position="753"/>
    </location>
</feature>
<feature type="region of interest" description="Disordered" evidence="6">
    <location>
        <begin position="617"/>
        <end position="673"/>
    </location>
</feature>
<evidence type="ECO:0000256" key="3">
    <source>
        <dbReference type="ARBA" id="ARBA00023125"/>
    </source>
</evidence>
<dbReference type="OMA" id="IANESYF"/>
<accession>R7SGW8</accession>
<keyword evidence="7" id="KW-1133">Transmembrane helix</keyword>
<dbReference type="GO" id="GO:0000981">
    <property type="term" value="F:DNA-binding transcription factor activity, RNA polymerase II-specific"/>
    <property type="evidence" value="ECO:0007669"/>
    <property type="project" value="TreeGrafter"/>
</dbReference>
<dbReference type="GO" id="GO:0006351">
    <property type="term" value="P:DNA-templated transcription"/>
    <property type="evidence" value="ECO:0007669"/>
    <property type="project" value="InterPro"/>
</dbReference>
<evidence type="ECO:0000256" key="1">
    <source>
        <dbReference type="ARBA" id="ARBA00004123"/>
    </source>
</evidence>
<keyword evidence="4" id="KW-0804">Transcription</keyword>
<dbReference type="InterPro" id="IPR007219">
    <property type="entry name" value="XnlR_reg_dom"/>
</dbReference>
<dbReference type="GeneID" id="19208588"/>
<reference evidence="10" key="1">
    <citation type="journal article" date="2012" name="Science">
        <title>The Paleozoic origin of enzymatic lignin decomposition reconstructed from 31 fungal genomes.</title>
        <authorList>
            <person name="Floudas D."/>
            <person name="Binder M."/>
            <person name="Riley R."/>
            <person name="Barry K."/>
            <person name="Blanchette R.A."/>
            <person name="Henrissat B."/>
            <person name="Martinez A.T."/>
            <person name="Otillar R."/>
            <person name="Spatafora J.W."/>
            <person name="Yadav J.S."/>
            <person name="Aerts A."/>
            <person name="Benoit I."/>
            <person name="Boyd A."/>
            <person name="Carlson A."/>
            <person name="Copeland A."/>
            <person name="Coutinho P.M."/>
            <person name="de Vries R.P."/>
            <person name="Ferreira P."/>
            <person name="Findley K."/>
            <person name="Foster B."/>
            <person name="Gaskell J."/>
            <person name="Glotzer D."/>
            <person name="Gorecki P."/>
            <person name="Heitman J."/>
            <person name="Hesse C."/>
            <person name="Hori C."/>
            <person name="Igarashi K."/>
            <person name="Jurgens J.A."/>
            <person name="Kallen N."/>
            <person name="Kersten P."/>
            <person name="Kohler A."/>
            <person name="Kuees U."/>
            <person name="Kumar T.K.A."/>
            <person name="Kuo A."/>
            <person name="LaButti K."/>
            <person name="Larrondo L.F."/>
            <person name="Lindquist E."/>
            <person name="Ling A."/>
            <person name="Lombard V."/>
            <person name="Lucas S."/>
            <person name="Lundell T."/>
            <person name="Martin R."/>
            <person name="McLaughlin D.J."/>
            <person name="Morgenstern I."/>
            <person name="Morin E."/>
            <person name="Murat C."/>
            <person name="Nagy L.G."/>
            <person name="Nolan M."/>
            <person name="Ohm R.A."/>
            <person name="Patyshakuliyeva A."/>
            <person name="Rokas A."/>
            <person name="Ruiz-Duenas F.J."/>
            <person name="Sabat G."/>
            <person name="Salamov A."/>
            <person name="Samejima M."/>
            <person name="Schmutz J."/>
            <person name="Slot J.C."/>
            <person name="St John F."/>
            <person name="Stenlid J."/>
            <person name="Sun H."/>
            <person name="Sun S."/>
            <person name="Syed K."/>
            <person name="Tsang A."/>
            <person name="Wiebenga A."/>
            <person name="Young D."/>
            <person name="Pisabarro A."/>
            <person name="Eastwood D.C."/>
            <person name="Martin F."/>
            <person name="Cullen D."/>
            <person name="Grigoriev I.V."/>
            <person name="Hibbett D.S."/>
        </authorList>
    </citation>
    <scope>NUCLEOTIDE SEQUENCE [LARGE SCALE GENOMIC DNA]</scope>
    <source>
        <strain evidence="10">RWD-64-598 SS2</strain>
    </source>
</reference>
<feature type="domain" description="Xylanolytic transcriptional activator regulatory" evidence="8">
    <location>
        <begin position="315"/>
        <end position="391"/>
    </location>
</feature>
<dbReference type="CDD" id="cd12148">
    <property type="entry name" value="fungal_TF_MHR"/>
    <property type="match status" value="1"/>
</dbReference>
<dbReference type="RefSeq" id="XP_007775525.1">
    <property type="nucleotide sequence ID" value="XM_007777335.1"/>
</dbReference>
<evidence type="ECO:0000313" key="10">
    <source>
        <dbReference type="Proteomes" id="UP000053558"/>
    </source>
</evidence>
<evidence type="ECO:0000259" key="8">
    <source>
        <dbReference type="SMART" id="SM00906"/>
    </source>
</evidence>
<dbReference type="InterPro" id="IPR051089">
    <property type="entry name" value="prtT"/>
</dbReference>
<dbReference type="eggNOG" id="ENOG502SM5N">
    <property type="taxonomic scope" value="Eukaryota"/>
</dbReference>
<proteinExistence type="predicted"/>
<keyword evidence="5" id="KW-0539">Nucleus</keyword>
<feature type="region of interest" description="Disordered" evidence="6">
    <location>
        <begin position="1"/>
        <end position="30"/>
    </location>
</feature>
<protein>
    <recommendedName>
        <fullName evidence="8">Xylanolytic transcriptional activator regulatory domain-containing protein</fullName>
    </recommendedName>
</protein>
<dbReference type="PANTHER" id="PTHR31845:SF19">
    <property type="entry name" value="TRANSCRIPTION FACTOR DOMAIN-CONTAINING PROTEIN"/>
    <property type="match status" value="1"/>
</dbReference>
<evidence type="ECO:0000256" key="2">
    <source>
        <dbReference type="ARBA" id="ARBA00023015"/>
    </source>
</evidence>
<feature type="compositionally biased region" description="Polar residues" evidence="6">
    <location>
        <begin position="617"/>
        <end position="652"/>
    </location>
</feature>
<keyword evidence="7" id="KW-0472">Membrane</keyword>
<evidence type="ECO:0000256" key="4">
    <source>
        <dbReference type="ARBA" id="ARBA00023163"/>
    </source>
</evidence>
<dbReference type="SMART" id="SM00906">
    <property type="entry name" value="Fungal_trans"/>
    <property type="match status" value="1"/>
</dbReference>
<dbReference type="GO" id="GO:0005634">
    <property type="term" value="C:nucleus"/>
    <property type="evidence" value="ECO:0007669"/>
    <property type="project" value="UniProtKB-SubCell"/>
</dbReference>
<feature type="compositionally biased region" description="Polar residues" evidence="6">
    <location>
        <begin position="660"/>
        <end position="673"/>
    </location>
</feature>
<dbReference type="GO" id="GO:0000976">
    <property type="term" value="F:transcription cis-regulatory region binding"/>
    <property type="evidence" value="ECO:0007669"/>
    <property type="project" value="TreeGrafter"/>
</dbReference>
<dbReference type="Proteomes" id="UP000053558">
    <property type="component" value="Unassembled WGS sequence"/>
</dbReference>
<feature type="compositionally biased region" description="Low complexity" evidence="6">
    <location>
        <begin position="1"/>
        <end position="22"/>
    </location>
</feature>
<dbReference type="KEGG" id="cput:CONPUDRAFT_67760"/>
<dbReference type="OrthoDB" id="39175at2759"/>
<keyword evidence="3" id="KW-0238">DNA-binding</keyword>
<dbReference type="PANTHER" id="PTHR31845">
    <property type="entry name" value="FINGER DOMAIN PROTEIN, PUTATIVE-RELATED"/>
    <property type="match status" value="1"/>
</dbReference>
<sequence length="796" mass="88897">MKRSHSTSSSSTLSSSSSSTASDSDDLQFRPPFSKREYLLAQIRQKDQVIDTLLKQLHNPYIATPLSISSFKLAASPSDENKENVLEWFNRLHASVHGPTPPQGPDPKAFSQPGPSETASESGEGEEAEADSDSDGTPSALPDDAVPIGLLARLSLDRQRKRVATGVDEDENVGVANMEYFKPGPATNLSARRHLIEQNAPPDIVVHGLVTPEDVDRLFAIYYEKINPFIHLLDPVLHTPKTIFHRCPFLYTVICAIASRYYPEKSEIYPIAMHFAKHSAATALVDGWKSVELCQAYILMSIYGVPARRWEEDRSWLYTGLAIRLAMDLNLHKLPRTRPQSDRQIREMLNRTRVWLICHNIDRSTATQFGKPITIKEDYIVKNSTDWYKGTEQNHPYDVHLCAYSALMRILTLFIEEVYSDPNTSSGLNKSIDYLSLALRYEEQLDEYHREWKQRFEEMLNPDDPIARFRVTLLPFMTYYSKLVVYSFGFQQAFERGMQASDDIFFKKCFEAAKLVIVHVITVIAPSGYLRYAPDGHFIFASFASAFLLKLLRPEFLHLLTSQMESDIFDVIHQLINVYNSEQVAIDERHTPKLYARFLTGLLSRYRKGGAAIMSNRQQQFPPDGQSVGTSPSSGQSMTGPSLGSGSHSAPQSDDGGSGTYNPDTMQMNGGANVDTQVAGGVQYTTTSCGLSVPGDPMPTGEADIGEDTVMLNTNDLSQLAPMRAITSNLDNFWNNMMLPGYVLPLVMGYLLLVSNAFSASRGQMEDHPLRKAVVTQVIQVSRAISLDSQILLSLS</sequence>